<evidence type="ECO:0000313" key="1">
    <source>
        <dbReference type="EMBL" id="KAG2217030.1"/>
    </source>
</evidence>
<evidence type="ECO:0000313" key="2">
    <source>
        <dbReference type="Proteomes" id="UP000646827"/>
    </source>
</evidence>
<reference evidence="1 2" key="1">
    <citation type="submission" date="2020-12" db="EMBL/GenBank/DDBJ databases">
        <title>Metabolic potential, ecology and presence of endohyphal bacteria is reflected in genomic diversity of Mucoromycotina.</title>
        <authorList>
            <person name="Muszewska A."/>
            <person name="Okrasinska A."/>
            <person name="Steczkiewicz K."/>
            <person name="Drgas O."/>
            <person name="Orlowska M."/>
            <person name="Perlinska-Lenart U."/>
            <person name="Aleksandrzak-Piekarczyk T."/>
            <person name="Szatraj K."/>
            <person name="Zielenkiewicz U."/>
            <person name="Pilsyk S."/>
            <person name="Malc E."/>
            <person name="Mieczkowski P."/>
            <person name="Kruszewska J.S."/>
            <person name="Biernat P."/>
            <person name="Pawlowska J."/>
        </authorList>
    </citation>
    <scope>NUCLEOTIDE SEQUENCE [LARGE SCALE GENOMIC DNA]</scope>
    <source>
        <strain evidence="1 2">CBS 142.35</strain>
    </source>
</reference>
<name>A0A8H7RUK6_9FUNG</name>
<accession>A0A8H7RUK6</accession>
<protein>
    <submittedName>
        <fullName evidence="1">Uncharacterized protein</fullName>
    </submittedName>
</protein>
<dbReference type="Proteomes" id="UP000646827">
    <property type="component" value="Unassembled WGS sequence"/>
</dbReference>
<comment type="caution">
    <text evidence="1">The sequence shown here is derived from an EMBL/GenBank/DDBJ whole genome shotgun (WGS) entry which is preliminary data.</text>
</comment>
<sequence>MTQNEQFIAMQQRLLQLEQIVAQSSAQPSAEPLSSSNVNMEDEDEETIFIILFPTTMLTDDERHKLIDQYPNIESLQYQPLDIILTATRKMNKYQAKQDISLKCLQYLLSSVSRPLDVLGLKLSQDINN</sequence>
<proteinExistence type="predicted"/>
<gene>
    <name evidence="1" type="ORF">INT45_003986</name>
</gene>
<dbReference type="AlphaFoldDB" id="A0A8H7RUK6"/>
<keyword evidence="2" id="KW-1185">Reference proteome</keyword>
<organism evidence="1 2">
    <name type="scientific">Circinella minor</name>
    <dbReference type="NCBI Taxonomy" id="1195481"/>
    <lineage>
        <taxon>Eukaryota</taxon>
        <taxon>Fungi</taxon>
        <taxon>Fungi incertae sedis</taxon>
        <taxon>Mucoromycota</taxon>
        <taxon>Mucoromycotina</taxon>
        <taxon>Mucoromycetes</taxon>
        <taxon>Mucorales</taxon>
        <taxon>Lichtheimiaceae</taxon>
        <taxon>Circinella</taxon>
    </lineage>
</organism>
<dbReference type="EMBL" id="JAEPRB010000335">
    <property type="protein sequence ID" value="KAG2217030.1"/>
    <property type="molecule type" value="Genomic_DNA"/>
</dbReference>
<feature type="non-terminal residue" evidence="1">
    <location>
        <position position="129"/>
    </location>
</feature>